<feature type="compositionally biased region" description="Basic and acidic residues" evidence="1">
    <location>
        <begin position="211"/>
        <end position="225"/>
    </location>
</feature>
<evidence type="ECO:0000313" key="4">
    <source>
        <dbReference type="EMBL" id="NJP93201.1"/>
    </source>
</evidence>
<evidence type="ECO:0000256" key="2">
    <source>
        <dbReference type="SAM" id="SignalP"/>
    </source>
</evidence>
<keyword evidence="5" id="KW-1185">Reference proteome</keyword>
<protein>
    <submittedName>
        <fullName evidence="4">DUF4097 domain-containing protein</fullName>
    </submittedName>
</protein>
<reference evidence="4 5" key="1">
    <citation type="submission" date="2020-03" db="EMBL/GenBank/DDBJ databases">
        <title>WGS of actinomycetes isolated from Thailand.</title>
        <authorList>
            <person name="Thawai C."/>
        </authorList>
    </citation>
    <scope>NUCLEOTIDE SEQUENCE [LARGE SCALE GENOMIC DNA]</scope>
    <source>
        <strain evidence="4 5">FMUSA5-5</strain>
    </source>
</reference>
<proteinExistence type="predicted"/>
<gene>
    <name evidence="4" type="ORF">HCN51_27775</name>
</gene>
<evidence type="ECO:0000313" key="5">
    <source>
        <dbReference type="Proteomes" id="UP000696294"/>
    </source>
</evidence>
<feature type="signal peptide" evidence="2">
    <location>
        <begin position="1"/>
        <end position="19"/>
    </location>
</feature>
<dbReference type="PROSITE" id="PS51257">
    <property type="entry name" value="PROKAR_LIPOPROTEIN"/>
    <property type="match status" value="1"/>
</dbReference>
<name>A0ABX1BD18_9ACTN</name>
<organism evidence="4 5">
    <name type="scientific">Nonomuraea composti</name>
    <dbReference type="NCBI Taxonomy" id="2720023"/>
    <lineage>
        <taxon>Bacteria</taxon>
        <taxon>Bacillati</taxon>
        <taxon>Actinomycetota</taxon>
        <taxon>Actinomycetes</taxon>
        <taxon>Streptosporangiales</taxon>
        <taxon>Streptosporangiaceae</taxon>
        <taxon>Nonomuraea</taxon>
    </lineage>
</organism>
<accession>A0ABX1BD18</accession>
<dbReference type="Proteomes" id="UP000696294">
    <property type="component" value="Unassembled WGS sequence"/>
</dbReference>
<dbReference type="InterPro" id="IPR025164">
    <property type="entry name" value="Toastrack_DUF4097"/>
</dbReference>
<keyword evidence="2" id="KW-0732">Signal</keyword>
<comment type="caution">
    <text evidence="4">The sequence shown here is derived from an EMBL/GenBank/DDBJ whole genome shotgun (WGS) entry which is preliminary data.</text>
</comment>
<dbReference type="EMBL" id="JAATEP010000021">
    <property type="protein sequence ID" value="NJP93201.1"/>
    <property type="molecule type" value="Genomic_DNA"/>
</dbReference>
<dbReference type="RefSeq" id="WP_168013132.1">
    <property type="nucleotide sequence ID" value="NZ_JAATEP010000021.1"/>
</dbReference>
<dbReference type="Pfam" id="PF13349">
    <property type="entry name" value="DUF4097"/>
    <property type="match status" value="1"/>
</dbReference>
<evidence type="ECO:0000256" key="1">
    <source>
        <dbReference type="SAM" id="MobiDB-lite"/>
    </source>
</evidence>
<feature type="domain" description="DUF4097" evidence="3">
    <location>
        <begin position="150"/>
        <end position="234"/>
    </location>
</feature>
<feature type="region of interest" description="Disordered" evidence="1">
    <location>
        <begin position="204"/>
        <end position="241"/>
    </location>
</feature>
<sequence length="241" mass="25185">MRRIAASAACAALLATVVAGCGMDLEAEEVHAAQSFPFSGTDLKINASLGGVRVLPGSAGTVQVERWVRGKAADAPSWSLRDGALRLSASCTIVFGDCGARYHVKVPPGVRLSIDVPDGLVLDDLTQDVDAKSREHIQVTGASGRLRLRSDGSIKAQGLKSAYMRCRTSDGAIDVAFATPPTTLDLQSKDGGVTARVPSGTYAVTASSKDGSTRSEVQNDRDGKRRISAASTTGDVRILTR</sequence>
<evidence type="ECO:0000259" key="3">
    <source>
        <dbReference type="Pfam" id="PF13349"/>
    </source>
</evidence>
<feature type="chain" id="PRO_5045106729" evidence="2">
    <location>
        <begin position="20"/>
        <end position="241"/>
    </location>
</feature>